<dbReference type="PANTHER" id="PTHR34810:SF1">
    <property type="entry name" value="DNA-BINDING PROTEIN BIN4"/>
    <property type="match status" value="1"/>
</dbReference>
<protein>
    <submittedName>
        <fullName evidence="3">Vicilin-like seed storage protein</fullName>
    </submittedName>
</protein>
<feature type="region of interest" description="Disordered" evidence="1">
    <location>
        <begin position="158"/>
        <end position="183"/>
    </location>
</feature>
<accession>A0ABQ4WUR1</accession>
<proteinExistence type="predicted"/>
<dbReference type="InterPro" id="IPR014710">
    <property type="entry name" value="RmlC-like_jellyroll"/>
</dbReference>
<dbReference type="Proteomes" id="UP001151760">
    <property type="component" value="Unassembled WGS sequence"/>
</dbReference>
<reference evidence="3" key="1">
    <citation type="journal article" date="2022" name="Int. J. Mol. Sci.">
        <title>Draft Genome of Tanacetum Coccineum: Genomic Comparison of Closely Related Tanacetum-Family Plants.</title>
        <authorList>
            <person name="Yamashiro T."/>
            <person name="Shiraishi A."/>
            <person name="Nakayama K."/>
            <person name="Satake H."/>
        </authorList>
    </citation>
    <scope>NUCLEOTIDE SEQUENCE</scope>
</reference>
<evidence type="ECO:0000256" key="2">
    <source>
        <dbReference type="SAM" id="Phobius"/>
    </source>
</evidence>
<reference evidence="3" key="2">
    <citation type="submission" date="2022-01" db="EMBL/GenBank/DDBJ databases">
        <authorList>
            <person name="Yamashiro T."/>
            <person name="Shiraishi A."/>
            <person name="Satake H."/>
            <person name="Nakayama K."/>
        </authorList>
    </citation>
    <scope>NUCLEOTIDE SEQUENCE</scope>
</reference>
<gene>
    <name evidence="3" type="ORF">Tco_0629900</name>
</gene>
<keyword evidence="2" id="KW-0472">Membrane</keyword>
<dbReference type="PANTHER" id="PTHR34810">
    <property type="entry name" value="DNA-BINDING PROTEIN BIN4"/>
    <property type="match status" value="1"/>
</dbReference>
<feature type="compositionally biased region" description="Basic and acidic residues" evidence="1">
    <location>
        <begin position="174"/>
        <end position="183"/>
    </location>
</feature>
<evidence type="ECO:0000256" key="1">
    <source>
        <dbReference type="SAM" id="MobiDB-lite"/>
    </source>
</evidence>
<dbReference type="Gene3D" id="2.60.120.10">
    <property type="entry name" value="Jelly Rolls"/>
    <property type="match status" value="1"/>
</dbReference>
<organism evidence="3 4">
    <name type="scientific">Tanacetum coccineum</name>
    <dbReference type="NCBI Taxonomy" id="301880"/>
    <lineage>
        <taxon>Eukaryota</taxon>
        <taxon>Viridiplantae</taxon>
        <taxon>Streptophyta</taxon>
        <taxon>Embryophyta</taxon>
        <taxon>Tracheophyta</taxon>
        <taxon>Spermatophyta</taxon>
        <taxon>Magnoliopsida</taxon>
        <taxon>eudicotyledons</taxon>
        <taxon>Gunneridae</taxon>
        <taxon>Pentapetalae</taxon>
        <taxon>asterids</taxon>
        <taxon>campanulids</taxon>
        <taxon>Asterales</taxon>
        <taxon>Asteraceae</taxon>
        <taxon>Asteroideae</taxon>
        <taxon>Anthemideae</taxon>
        <taxon>Anthemidinae</taxon>
        <taxon>Tanacetum</taxon>
    </lineage>
</organism>
<keyword evidence="2" id="KW-0812">Transmembrane</keyword>
<keyword evidence="2" id="KW-1133">Transmembrane helix</keyword>
<keyword evidence="4" id="KW-1185">Reference proteome</keyword>
<feature type="region of interest" description="Disordered" evidence="1">
    <location>
        <begin position="352"/>
        <end position="371"/>
    </location>
</feature>
<dbReference type="EMBL" id="BQNB010008942">
    <property type="protein sequence ID" value="GJS56538.1"/>
    <property type="molecule type" value="Genomic_DNA"/>
</dbReference>
<evidence type="ECO:0000313" key="4">
    <source>
        <dbReference type="Proteomes" id="UP001151760"/>
    </source>
</evidence>
<sequence>MHQYVIRKFSAVSSSHSTLLATLFQMNVISQSSNIQQRDPREPSLHSIQSQHFPTRVSSNQVSFGQSEAKIEAIMNDFIQLKAQSNVYEAETMVEAPTNESELCPSRNNRPQLLAGKDSLLQTMLGPEFAAAFGMPEDRMKDILNAQTETTILPLAAVSPGGRDEEIPEGGGDGGDRQAGGDDQPHEFGFVVMGYEFDNYPKKMIHDIRSRDWFLKEHKEDSDEDDEDEVIGTERVFFVLEFQKFVTALSVLLGAVAPRISNDLKFYLANGRKASPLVSLVSVSAVPGLMAHFVTMVVGVGVTVVVIVAVVVVVVKSSSVVKLSFVITCRDPVDSSKEVSVSLGVRISSRGEKSRESNIGGSDNSGDGGTRVGGGINKLFKDSEEVLPVPLGNIGEAGYIVWKVRGKSILNIESRVVGRRHHSVNNPMSFVGNSIFDETKETSNETKGLTRKRRILQKMEDLKILEDLLKKIKMTRVTTAKVNGLSGYSVYVLFEVLNGKTHVSIVGNVYYSRGSFSASLDPPWVRMEWRPSFLRVVAKLCGVGTKGSGVMAKGVTKELGE</sequence>
<evidence type="ECO:0000313" key="3">
    <source>
        <dbReference type="EMBL" id="GJS56538.1"/>
    </source>
</evidence>
<feature type="transmembrane region" description="Helical" evidence="2">
    <location>
        <begin position="289"/>
        <end position="315"/>
    </location>
</feature>
<dbReference type="InterPro" id="IPR033246">
    <property type="entry name" value="BIN4"/>
</dbReference>
<name>A0ABQ4WUR1_9ASTR</name>
<comment type="caution">
    <text evidence="3">The sequence shown here is derived from an EMBL/GenBank/DDBJ whole genome shotgun (WGS) entry which is preliminary data.</text>
</comment>